<accession>A0A498IHE5</accession>
<name>A0A498IHE5_MALDO</name>
<dbReference type="Proteomes" id="UP000290289">
    <property type="component" value="Chromosome 12"/>
</dbReference>
<dbReference type="AlphaFoldDB" id="A0A498IHE5"/>
<organism evidence="2 3">
    <name type="scientific">Malus domestica</name>
    <name type="common">Apple</name>
    <name type="synonym">Pyrus malus</name>
    <dbReference type="NCBI Taxonomy" id="3750"/>
    <lineage>
        <taxon>Eukaryota</taxon>
        <taxon>Viridiplantae</taxon>
        <taxon>Streptophyta</taxon>
        <taxon>Embryophyta</taxon>
        <taxon>Tracheophyta</taxon>
        <taxon>Spermatophyta</taxon>
        <taxon>Magnoliopsida</taxon>
        <taxon>eudicotyledons</taxon>
        <taxon>Gunneridae</taxon>
        <taxon>Pentapetalae</taxon>
        <taxon>rosids</taxon>
        <taxon>fabids</taxon>
        <taxon>Rosales</taxon>
        <taxon>Rosaceae</taxon>
        <taxon>Amygdaloideae</taxon>
        <taxon>Maleae</taxon>
        <taxon>Malus</taxon>
    </lineage>
</organism>
<gene>
    <name evidence="2" type="ORF">DVH24_036850</name>
</gene>
<reference evidence="2 3" key="1">
    <citation type="submission" date="2018-10" db="EMBL/GenBank/DDBJ databases">
        <title>A high-quality apple genome assembly.</title>
        <authorList>
            <person name="Hu J."/>
        </authorList>
    </citation>
    <scope>NUCLEOTIDE SEQUENCE [LARGE SCALE GENOMIC DNA]</scope>
    <source>
        <strain evidence="3">cv. HFTH1</strain>
        <tissue evidence="2">Young leaf</tissue>
    </source>
</reference>
<protein>
    <submittedName>
        <fullName evidence="2">Uncharacterized protein</fullName>
    </submittedName>
</protein>
<evidence type="ECO:0000313" key="2">
    <source>
        <dbReference type="EMBL" id="RXH82509.1"/>
    </source>
</evidence>
<proteinExistence type="predicted"/>
<comment type="caution">
    <text evidence="2">The sequence shown here is derived from an EMBL/GenBank/DDBJ whole genome shotgun (WGS) entry which is preliminary data.</text>
</comment>
<evidence type="ECO:0000313" key="3">
    <source>
        <dbReference type="Proteomes" id="UP000290289"/>
    </source>
</evidence>
<dbReference type="EMBL" id="RDQH01000338">
    <property type="protein sequence ID" value="RXH82509.1"/>
    <property type="molecule type" value="Genomic_DNA"/>
</dbReference>
<evidence type="ECO:0000256" key="1">
    <source>
        <dbReference type="SAM" id="MobiDB-lite"/>
    </source>
</evidence>
<keyword evidence="3" id="KW-1185">Reference proteome</keyword>
<sequence length="65" mass="7226">MHAEAERDLGIVIDSESFVCSCDDLPNPMEEDMEDFEVVEREEVAEQQRAAGEDGGEQGILGRKI</sequence>
<feature type="region of interest" description="Disordered" evidence="1">
    <location>
        <begin position="46"/>
        <end position="65"/>
    </location>
</feature>